<feature type="repeat" description="PPR" evidence="2">
    <location>
        <begin position="647"/>
        <end position="682"/>
    </location>
</feature>
<accession>A0A9P1BS67</accession>
<feature type="repeat" description="PPR" evidence="2">
    <location>
        <begin position="505"/>
        <end position="539"/>
    </location>
</feature>
<evidence type="ECO:0000313" key="8">
    <source>
        <dbReference type="Proteomes" id="UP001152797"/>
    </source>
</evidence>
<dbReference type="PANTHER" id="PTHR47447:SF17">
    <property type="entry name" value="OS12G0638900 PROTEIN"/>
    <property type="match status" value="1"/>
</dbReference>
<dbReference type="Proteomes" id="UP001152797">
    <property type="component" value="Unassembled WGS sequence"/>
</dbReference>
<dbReference type="Pfam" id="PF01535">
    <property type="entry name" value="PPR"/>
    <property type="match status" value="6"/>
</dbReference>
<dbReference type="NCBIfam" id="TIGR00756">
    <property type="entry name" value="PPR"/>
    <property type="match status" value="8"/>
</dbReference>
<keyword evidence="8" id="KW-1185">Reference proteome</keyword>
<name>A0A9P1BS67_9DINO</name>
<proteinExistence type="predicted"/>
<feature type="repeat" description="PPR" evidence="2">
    <location>
        <begin position="471"/>
        <end position="501"/>
    </location>
</feature>
<organism evidence="5">
    <name type="scientific">Cladocopium goreaui</name>
    <dbReference type="NCBI Taxonomy" id="2562237"/>
    <lineage>
        <taxon>Eukaryota</taxon>
        <taxon>Sar</taxon>
        <taxon>Alveolata</taxon>
        <taxon>Dinophyceae</taxon>
        <taxon>Suessiales</taxon>
        <taxon>Symbiodiniaceae</taxon>
        <taxon>Cladocopium</taxon>
    </lineage>
</organism>
<reference evidence="5" key="1">
    <citation type="submission" date="2022-10" db="EMBL/GenBank/DDBJ databases">
        <authorList>
            <person name="Chen Y."/>
            <person name="Dougan E. K."/>
            <person name="Chan C."/>
            <person name="Rhodes N."/>
            <person name="Thang M."/>
        </authorList>
    </citation>
    <scope>NUCLEOTIDE SEQUENCE</scope>
</reference>
<feature type="repeat" description="PPR" evidence="2">
    <location>
        <begin position="201"/>
        <end position="235"/>
    </location>
</feature>
<feature type="repeat" description="PPR" evidence="2">
    <location>
        <begin position="715"/>
        <end position="749"/>
    </location>
</feature>
<evidence type="ECO:0000256" key="1">
    <source>
        <dbReference type="ARBA" id="ARBA00022737"/>
    </source>
</evidence>
<evidence type="ECO:0000313" key="7">
    <source>
        <dbReference type="EMBL" id="CAL4765801.1"/>
    </source>
</evidence>
<feature type="repeat" description="PPR" evidence="2">
    <location>
        <begin position="540"/>
        <end position="574"/>
    </location>
</feature>
<feature type="repeat" description="PPR" evidence="2">
    <location>
        <begin position="785"/>
        <end position="819"/>
    </location>
</feature>
<evidence type="ECO:0000256" key="2">
    <source>
        <dbReference type="PROSITE-ProRule" id="PRU00708"/>
    </source>
</evidence>
<dbReference type="EMBL" id="CAMXCT030000415">
    <property type="protein sequence ID" value="CAL4765801.1"/>
    <property type="molecule type" value="Genomic_DNA"/>
</dbReference>
<keyword evidence="1" id="KW-0677">Repeat</keyword>
<keyword evidence="3" id="KW-1133">Transmembrane helix</keyword>
<sequence>MAHVLTISGDMFPHWTEIVFTVFFLLGFLLLRTGRLGKFGAVKSKKINYPIAQKPFPDFSEKLRTKIEEEATAENWLNVLKAWRKEHDDALTPKDVLRPVARAFLEVDPDALAKEIASHLKRHWQPQWHWKAVALPVLDVLARAGETSLMEEFWQKLPHEKGAKYSHRLYDVLIGGFASAGQVDKVKHYEGVIRRQRLRLSARGFSLVIKGYLKNRFVDEVFEKLLEMRKSGYEIPSFAMAQFFRVSSEAGRSEEFVDDAMENLEMSIEAYMVLLDEGGRAGNLAFVEKVEKSVRTAYTAVPPPLAEEFIKFYMTRCQEKAIAMFKAGQRYEWSEMFVVRLLARCAKNKFLIFAEEIMMYAQKSNAMTLSIYSALMKVYAFSGLYERACDLYEDIQKDGIEPDSIMYGCLMKFAMECGRTSLLNDLAAKVSQLSQLDIQHYMTMIRAAGSEHRVDRAFAIFEQLKKTISPDIAAYNSLLDVCCRAGDMTKAKELTEEMRQIGMVDSITYNTLFKGLLDVGDMKAARRLQQEMTEAGVPPNDVSHNCLINAAVKAGNLSEAWELVHAMESHGIAPDRYTVSTMMKTLRKDTPPGHAQKCFDLLGRSGVELCQDEILLNIVLETSARNKDFKRIEWTLECFETSKMSPSTPTYGSLIKAYGMLKRPKKCWQMWKEMTELRGLKPTDIVIGCMLDALVCNSLVDDAEQIFAEQSYPPNVILYSIIFKGLSCSHRPKRAMDLWRNMRKQGLKMSTVGYNSILDSQARQGNMEEMFEILEAMDEEAIEPDSVTHSIIVKTYCVRGDFQNAMQAIRNMQDSKVEHDAVVYNTCLDACSKKGKLDLVETLIKDMIQHNVPPTNFTLGIVVKAYGRAKQLEKAFQMVEALPKIGKFKPNGQVWFSLMLSCINNGAPKEAVAVFYEMQELGHEVDGKAYQVLISGLVKTGSLREAVALVDEAYGLRHPKRKCSSLKLDSECMEALFAAIFRGDLRLELGLPLLERLRAAQLPVSSKSLRVRSQIIEMSRCDNGPRLNHTDMYRFCLAAL</sequence>
<dbReference type="AlphaFoldDB" id="A0A9P1BS67"/>
<dbReference type="InterPro" id="IPR011990">
    <property type="entry name" value="TPR-like_helical_dom_sf"/>
</dbReference>
<feature type="repeat" description="PPR" evidence="2">
    <location>
        <begin position="891"/>
        <end position="925"/>
    </location>
</feature>
<dbReference type="EMBL" id="CAMXCT020000415">
    <property type="protein sequence ID" value="CAL1131864.1"/>
    <property type="molecule type" value="Genomic_DNA"/>
</dbReference>
<dbReference type="PANTHER" id="PTHR47447">
    <property type="entry name" value="OS03G0856100 PROTEIN"/>
    <property type="match status" value="1"/>
</dbReference>
<dbReference type="OrthoDB" id="185373at2759"/>
<evidence type="ECO:0000259" key="4">
    <source>
        <dbReference type="Pfam" id="PF23276"/>
    </source>
</evidence>
<evidence type="ECO:0000313" key="5">
    <source>
        <dbReference type="EMBL" id="CAI3978489.1"/>
    </source>
</evidence>
<feature type="domain" description="Pentatricopeptide repeat-containing protein-mitochondrial" evidence="4">
    <location>
        <begin position="731"/>
        <end position="838"/>
    </location>
</feature>
<evidence type="ECO:0000256" key="3">
    <source>
        <dbReference type="SAM" id="Phobius"/>
    </source>
</evidence>
<dbReference type="PROSITE" id="PS51375">
    <property type="entry name" value="PPR"/>
    <property type="match status" value="11"/>
</dbReference>
<dbReference type="InterPro" id="IPR002885">
    <property type="entry name" value="PPR_rpt"/>
</dbReference>
<feature type="repeat" description="PPR" evidence="2">
    <location>
        <begin position="750"/>
        <end position="784"/>
    </location>
</feature>
<dbReference type="InterPro" id="IPR057027">
    <property type="entry name" value="TPR_mt"/>
</dbReference>
<feature type="repeat" description="PPR" evidence="2">
    <location>
        <begin position="368"/>
        <end position="402"/>
    </location>
</feature>
<protein>
    <submittedName>
        <fullName evidence="7">Pentatricopeptide repeat-containing protein</fullName>
    </submittedName>
</protein>
<dbReference type="Gene3D" id="1.25.40.10">
    <property type="entry name" value="Tetratricopeptide repeat domain"/>
    <property type="match status" value="6"/>
</dbReference>
<dbReference type="EMBL" id="CAMXCT010000415">
    <property type="protein sequence ID" value="CAI3978489.1"/>
    <property type="molecule type" value="Genomic_DNA"/>
</dbReference>
<reference evidence="6" key="2">
    <citation type="submission" date="2024-04" db="EMBL/GenBank/DDBJ databases">
        <authorList>
            <person name="Chen Y."/>
            <person name="Shah S."/>
            <person name="Dougan E. K."/>
            <person name="Thang M."/>
            <person name="Chan C."/>
        </authorList>
    </citation>
    <scope>NUCLEOTIDE SEQUENCE [LARGE SCALE GENOMIC DNA]</scope>
</reference>
<feature type="repeat" description="PPR" evidence="2">
    <location>
        <begin position="820"/>
        <end position="854"/>
    </location>
</feature>
<dbReference type="SUPFAM" id="SSF48452">
    <property type="entry name" value="TPR-like"/>
    <property type="match status" value="1"/>
</dbReference>
<evidence type="ECO:0000313" key="6">
    <source>
        <dbReference type="EMBL" id="CAL1131864.1"/>
    </source>
</evidence>
<keyword evidence="3" id="KW-0812">Transmembrane</keyword>
<dbReference type="Pfam" id="PF23276">
    <property type="entry name" value="TPR_24"/>
    <property type="match status" value="1"/>
</dbReference>
<dbReference type="Pfam" id="PF13041">
    <property type="entry name" value="PPR_2"/>
    <property type="match status" value="2"/>
</dbReference>
<feature type="transmembrane region" description="Helical" evidence="3">
    <location>
        <begin position="12"/>
        <end position="31"/>
    </location>
</feature>
<gene>
    <name evidence="5" type="ORF">C1SCF055_LOCUS6539</name>
</gene>
<comment type="caution">
    <text evidence="5">The sequence shown here is derived from an EMBL/GenBank/DDBJ whole genome shotgun (WGS) entry which is preliminary data.</text>
</comment>
<keyword evidence="3" id="KW-0472">Membrane</keyword>